<feature type="compositionally biased region" description="Acidic residues" evidence="1">
    <location>
        <begin position="149"/>
        <end position="159"/>
    </location>
</feature>
<dbReference type="Gene3D" id="3.10.280.10">
    <property type="entry name" value="Mitochondrial glycoprotein"/>
    <property type="match status" value="1"/>
</dbReference>
<dbReference type="Pfam" id="PF02330">
    <property type="entry name" value="MAM33"/>
    <property type="match status" value="1"/>
</dbReference>
<dbReference type="InterPro" id="IPR003428">
    <property type="entry name" value="MAM33"/>
</dbReference>
<evidence type="ECO:0008006" key="4">
    <source>
        <dbReference type="Google" id="ProtNLM"/>
    </source>
</evidence>
<sequence>MFSVRALARLAPLAARTAVAIPRVAQPAAALRIAATPASRAFSSSRMTWNKVDQELIAKLDDEIKCEAETEAETPEPVSDYLKKSPFQLTEKSGSDEVILTRKFGNEEIKVVFAVSDINAAEDEDDLEYAEDYDEEGNQQQNQQQEQSQEGEEEEEGEAESLTFPVRCLITISKSNAGSISVEAIAQDGAFIVESVANIKDNVLANSRSVEADWEKRGLYQGPPFAELDERLQVAFEQYLEERGINSDLAWFVPNYVFHKDQLEYTNWLKDFKAFVAAK</sequence>
<dbReference type="GO" id="GO:0042256">
    <property type="term" value="P:cytosolic ribosome assembly"/>
    <property type="evidence" value="ECO:0007669"/>
    <property type="project" value="TreeGrafter"/>
</dbReference>
<reference evidence="2" key="1">
    <citation type="journal article" date="2020" name="Fungal Divers.">
        <title>Resolving the Mortierellaceae phylogeny through synthesis of multi-gene phylogenetics and phylogenomics.</title>
        <authorList>
            <person name="Vandepol N."/>
            <person name="Liber J."/>
            <person name="Desiro A."/>
            <person name="Na H."/>
            <person name="Kennedy M."/>
            <person name="Barry K."/>
            <person name="Grigoriev I.V."/>
            <person name="Miller A.N."/>
            <person name="O'Donnell K."/>
            <person name="Stajich J.E."/>
            <person name="Bonito G."/>
        </authorList>
    </citation>
    <scope>NUCLEOTIDE SEQUENCE</scope>
    <source>
        <strain evidence="2">BC1065</strain>
    </source>
</reference>
<organism evidence="2 3">
    <name type="scientific">Actinomortierella ambigua</name>
    <dbReference type="NCBI Taxonomy" id="1343610"/>
    <lineage>
        <taxon>Eukaryota</taxon>
        <taxon>Fungi</taxon>
        <taxon>Fungi incertae sedis</taxon>
        <taxon>Mucoromycota</taxon>
        <taxon>Mortierellomycotina</taxon>
        <taxon>Mortierellomycetes</taxon>
        <taxon>Mortierellales</taxon>
        <taxon>Mortierellaceae</taxon>
        <taxon>Actinomortierella</taxon>
    </lineage>
</organism>
<dbReference type="PANTHER" id="PTHR10826">
    <property type="entry name" value="COMPLEMENT COMPONENT 1"/>
    <property type="match status" value="1"/>
</dbReference>
<dbReference type="EMBL" id="JAAAJB010000331">
    <property type="protein sequence ID" value="KAG0258268.1"/>
    <property type="molecule type" value="Genomic_DNA"/>
</dbReference>
<feature type="region of interest" description="Disordered" evidence="1">
    <location>
        <begin position="130"/>
        <end position="161"/>
    </location>
</feature>
<evidence type="ECO:0000256" key="1">
    <source>
        <dbReference type="SAM" id="MobiDB-lite"/>
    </source>
</evidence>
<dbReference type="Proteomes" id="UP000807716">
    <property type="component" value="Unassembled WGS sequence"/>
</dbReference>
<feature type="compositionally biased region" description="Low complexity" evidence="1">
    <location>
        <begin position="138"/>
        <end position="148"/>
    </location>
</feature>
<protein>
    <recommendedName>
        <fullName evidence="4">Mitochondrial glyco protein</fullName>
    </recommendedName>
</protein>
<dbReference type="SUPFAM" id="SSF54529">
    <property type="entry name" value="Mitochondrial glycoprotein MAM33-like"/>
    <property type="match status" value="1"/>
</dbReference>
<dbReference type="GO" id="GO:0005759">
    <property type="term" value="C:mitochondrial matrix"/>
    <property type="evidence" value="ECO:0007669"/>
    <property type="project" value="InterPro"/>
</dbReference>
<dbReference type="AlphaFoldDB" id="A0A9P6Q2C0"/>
<name>A0A9P6Q2C0_9FUNG</name>
<evidence type="ECO:0000313" key="2">
    <source>
        <dbReference type="EMBL" id="KAG0258268.1"/>
    </source>
</evidence>
<accession>A0A9P6Q2C0</accession>
<dbReference type="PANTHER" id="PTHR10826:SF1">
    <property type="entry name" value="COMPLEMENT COMPONENT 1 Q SUBCOMPONENT-BINDING PROTEIN, MITOCHONDRIAL"/>
    <property type="match status" value="1"/>
</dbReference>
<evidence type="ECO:0000313" key="3">
    <source>
        <dbReference type="Proteomes" id="UP000807716"/>
    </source>
</evidence>
<keyword evidence="3" id="KW-1185">Reference proteome</keyword>
<comment type="caution">
    <text evidence="2">The sequence shown here is derived from an EMBL/GenBank/DDBJ whole genome shotgun (WGS) entry which is preliminary data.</text>
</comment>
<proteinExistence type="predicted"/>
<dbReference type="InterPro" id="IPR036561">
    <property type="entry name" value="MAM33_sf"/>
</dbReference>
<dbReference type="OrthoDB" id="278212at2759"/>
<gene>
    <name evidence="2" type="ORF">DFQ27_004742</name>
</gene>